<dbReference type="EMBL" id="JAVRRD010000012">
    <property type="protein sequence ID" value="KAK5053050.1"/>
    <property type="molecule type" value="Genomic_DNA"/>
</dbReference>
<dbReference type="InterPro" id="IPR013154">
    <property type="entry name" value="ADH-like_N"/>
</dbReference>
<comment type="caution">
    <text evidence="4">The sequence shown here is derived from an EMBL/GenBank/DDBJ whole genome shotgun (WGS) entry which is preliminary data.</text>
</comment>
<evidence type="ECO:0000313" key="4">
    <source>
        <dbReference type="EMBL" id="KAK5053050.1"/>
    </source>
</evidence>
<dbReference type="InterPro" id="IPR036291">
    <property type="entry name" value="NAD(P)-bd_dom_sf"/>
</dbReference>
<dbReference type="InterPro" id="IPR020843">
    <property type="entry name" value="ER"/>
</dbReference>
<dbReference type="InterPro" id="IPR011032">
    <property type="entry name" value="GroES-like_sf"/>
</dbReference>
<proteinExistence type="inferred from homology"/>
<protein>
    <recommendedName>
        <fullName evidence="3">Enoyl reductase (ER) domain-containing protein</fullName>
    </recommendedName>
</protein>
<gene>
    <name evidence="4" type="ORF">LTR84_002024</name>
</gene>
<feature type="domain" description="Enoyl reductase (ER)" evidence="3">
    <location>
        <begin position="9"/>
        <end position="343"/>
    </location>
</feature>
<sequence length="350" mass="38081">MKAIVVREGQPTLVSDRPVPLIRDGDVLVEVETVALNPTDWKHLEYKLVEDGCLVGCDFAGRVVEVGKSVNKPLSRGDRVAGVAHGGNSFIGRHEDGAFAEYIVAKGDILIKLPESLNFEEAATLPLGVATVMQGLYQKGLKMSLPVNPSKENPFVLIYGGATATGALGIQFAKLSGYTVLTTCSPRNSKYVQELGADEVFDYNDINAGLKIREFTKNNLLLVWDIISTAASAQICANALSSVSTGCRYSSFLSNRSPREDVESIGTNMYTVWGEYFRVGTLEYPANSADFEWATKFMGLTEELLAKGQLKPHNYVMKQNGLAGVLTGLDDLKSNRISAQKLVYRVSETP</sequence>
<dbReference type="Proteomes" id="UP001358417">
    <property type="component" value="Unassembled WGS sequence"/>
</dbReference>
<dbReference type="Pfam" id="PF08240">
    <property type="entry name" value="ADH_N"/>
    <property type="match status" value="1"/>
</dbReference>
<dbReference type="GeneID" id="89970236"/>
<dbReference type="SUPFAM" id="SSF50129">
    <property type="entry name" value="GroES-like"/>
    <property type="match status" value="1"/>
</dbReference>
<evidence type="ECO:0000259" key="3">
    <source>
        <dbReference type="SMART" id="SM00829"/>
    </source>
</evidence>
<dbReference type="PANTHER" id="PTHR45348">
    <property type="entry name" value="HYPOTHETICAL OXIDOREDUCTASE (EUROFUNG)"/>
    <property type="match status" value="1"/>
</dbReference>
<dbReference type="GO" id="GO:0016651">
    <property type="term" value="F:oxidoreductase activity, acting on NAD(P)H"/>
    <property type="evidence" value="ECO:0007669"/>
    <property type="project" value="InterPro"/>
</dbReference>
<dbReference type="InterPro" id="IPR047122">
    <property type="entry name" value="Trans-enoyl_RdTase-like"/>
</dbReference>
<dbReference type="Gene3D" id="3.40.50.720">
    <property type="entry name" value="NAD(P)-binding Rossmann-like Domain"/>
    <property type="match status" value="1"/>
</dbReference>
<dbReference type="SUPFAM" id="SSF51735">
    <property type="entry name" value="NAD(P)-binding Rossmann-fold domains"/>
    <property type="match status" value="1"/>
</dbReference>
<dbReference type="SMART" id="SM00829">
    <property type="entry name" value="PKS_ER"/>
    <property type="match status" value="1"/>
</dbReference>
<name>A0AAV9NDQ5_9EURO</name>
<dbReference type="Gene3D" id="3.90.180.10">
    <property type="entry name" value="Medium-chain alcohol dehydrogenases, catalytic domain"/>
    <property type="match status" value="1"/>
</dbReference>
<dbReference type="AlphaFoldDB" id="A0AAV9NDQ5"/>
<evidence type="ECO:0000256" key="2">
    <source>
        <dbReference type="ARBA" id="ARBA00023002"/>
    </source>
</evidence>
<reference evidence="4 5" key="1">
    <citation type="submission" date="2023-08" db="EMBL/GenBank/DDBJ databases">
        <title>Black Yeasts Isolated from many extreme environments.</title>
        <authorList>
            <person name="Coleine C."/>
            <person name="Stajich J.E."/>
            <person name="Selbmann L."/>
        </authorList>
    </citation>
    <scope>NUCLEOTIDE SEQUENCE [LARGE SCALE GENOMIC DNA]</scope>
    <source>
        <strain evidence="4 5">CCFEE 5792</strain>
    </source>
</reference>
<evidence type="ECO:0000313" key="5">
    <source>
        <dbReference type="Proteomes" id="UP001358417"/>
    </source>
</evidence>
<dbReference type="RefSeq" id="XP_064706492.1">
    <property type="nucleotide sequence ID" value="XM_064845638.1"/>
</dbReference>
<organism evidence="4 5">
    <name type="scientific">Exophiala bonariae</name>
    <dbReference type="NCBI Taxonomy" id="1690606"/>
    <lineage>
        <taxon>Eukaryota</taxon>
        <taxon>Fungi</taxon>
        <taxon>Dikarya</taxon>
        <taxon>Ascomycota</taxon>
        <taxon>Pezizomycotina</taxon>
        <taxon>Eurotiomycetes</taxon>
        <taxon>Chaetothyriomycetidae</taxon>
        <taxon>Chaetothyriales</taxon>
        <taxon>Herpotrichiellaceae</taxon>
        <taxon>Exophiala</taxon>
    </lineage>
</organism>
<dbReference type="PANTHER" id="PTHR45348:SF2">
    <property type="entry name" value="ZINC-TYPE ALCOHOL DEHYDROGENASE-LIKE PROTEIN C2E1P3.01"/>
    <property type="match status" value="1"/>
</dbReference>
<evidence type="ECO:0000256" key="1">
    <source>
        <dbReference type="ARBA" id="ARBA00008072"/>
    </source>
</evidence>
<comment type="similarity">
    <text evidence="1">Belongs to the zinc-containing alcohol dehydrogenase family.</text>
</comment>
<keyword evidence="2" id="KW-0560">Oxidoreductase</keyword>
<dbReference type="CDD" id="cd08249">
    <property type="entry name" value="enoyl_reductase_like"/>
    <property type="match status" value="1"/>
</dbReference>
<accession>A0AAV9NDQ5</accession>
<keyword evidence="5" id="KW-1185">Reference proteome</keyword>